<dbReference type="PANTHER" id="PTHR33365">
    <property type="entry name" value="YALI0B05434P"/>
    <property type="match status" value="1"/>
</dbReference>
<gene>
    <name evidence="3" type="ORF">BK809_0000633</name>
</gene>
<dbReference type="AlphaFoldDB" id="A0A1S8BC44"/>
<organism evidence="3 4">
    <name type="scientific">Diplodia seriata</name>
    <dbReference type="NCBI Taxonomy" id="420778"/>
    <lineage>
        <taxon>Eukaryota</taxon>
        <taxon>Fungi</taxon>
        <taxon>Dikarya</taxon>
        <taxon>Ascomycota</taxon>
        <taxon>Pezizomycotina</taxon>
        <taxon>Dothideomycetes</taxon>
        <taxon>Dothideomycetes incertae sedis</taxon>
        <taxon>Botryosphaeriales</taxon>
        <taxon>Botryosphaeriaceae</taxon>
        <taxon>Diplodia</taxon>
    </lineage>
</organism>
<evidence type="ECO:0000256" key="2">
    <source>
        <dbReference type="SAM" id="Phobius"/>
    </source>
</evidence>
<proteinExistence type="inferred from homology"/>
<keyword evidence="2" id="KW-1133">Transmembrane helix</keyword>
<evidence type="ECO:0000256" key="1">
    <source>
        <dbReference type="ARBA" id="ARBA00035112"/>
    </source>
</evidence>
<dbReference type="InterPro" id="IPR021765">
    <property type="entry name" value="UstYa-like"/>
</dbReference>
<comment type="similarity">
    <text evidence="1">Belongs to the ustYa family.</text>
</comment>
<protein>
    <recommendedName>
        <fullName evidence="5">Tat pathway signal sequence</fullName>
    </recommendedName>
</protein>
<evidence type="ECO:0000313" key="3">
    <source>
        <dbReference type="EMBL" id="OMP84881.1"/>
    </source>
</evidence>
<keyword evidence="2" id="KW-0812">Transmembrane</keyword>
<dbReference type="OrthoDB" id="3687641at2759"/>
<dbReference type="STRING" id="420778.A0A1S8BC44"/>
<comment type="caution">
    <text evidence="3">The sequence shown here is derived from an EMBL/GenBank/DDBJ whole genome shotgun (WGS) entry which is preliminary data.</text>
</comment>
<reference evidence="3 4" key="1">
    <citation type="submission" date="2017-01" db="EMBL/GenBank/DDBJ databases">
        <title>Draft genome sequence of Diplodia seriata F98.1, a fungal species involved in grapevine trunk diseases.</title>
        <authorList>
            <person name="Robert-Siegwald G."/>
            <person name="Vallet J."/>
            <person name="Abou-Mansour E."/>
            <person name="Xu J."/>
            <person name="Rey P."/>
            <person name="Bertsch C."/>
            <person name="Rego C."/>
            <person name="Larignon P."/>
            <person name="Fontaine F."/>
            <person name="Lebrun M.-H."/>
        </authorList>
    </citation>
    <scope>NUCLEOTIDE SEQUENCE [LARGE SCALE GENOMIC DNA]</scope>
    <source>
        <strain evidence="3 4">F98.1</strain>
    </source>
</reference>
<dbReference type="GO" id="GO:0043386">
    <property type="term" value="P:mycotoxin biosynthetic process"/>
    <property type="evidence" value="ECO:0007669"/>
    <property type="project" value="InterPro"/>
</dbReference>
<dbReference type="Pfam" id="PF11807">
    <property type="entry name" value="UstYa"/>
    <property type="match status" value="1"/>
</dbReference>
<dbReference type="Proteomes" id="UP000190776">
    <property type="component" value="Unassembled WGS sequence"/>
</dbReference>
<feature type="transmembrane region" description="Helical" evidence="2">
    <location>
        <begin position="33"/>
        <end position="53"/>
    </location>
</feature>
<name>A0A1S8BC44_9PEZI</name>
<evidence type="ECO:0008006" key="5">
    <source>
        <dbReference type="Google" id="ProtNLM"/>
    </source>
</evidence>
<accession>A0A1S8BC44</accession>
<sequence length="260" mass="29372">MAIAYQPLPNHVERQDGDEARNRQLWKMRQPTIFLAVLTLFNVALFAASLYVFQASSAVAPLPNSVAKAEELPMDFVEFSWHTPWSSNNDSEADQLWDNINTAHGHIAVDRDWATAHNVWTPTHRLSTCADSLQWAPSMEIPGRPDKAMYLLEAYHQLHCLRLIRRTLLDLYHGTPPQWPIAHNRHCFDALRQHIMCNADSTPLHGAGDHMAGDGQVHRCKSWAALRDYATANTACFHDGQPGWTLEDHFSKCDDGTDGL</sequence>
<dbReference type="EMBL" id="MSZU01000086">
    <property type="protein sequence ID" value="OMP84881.1"/>
    <property type="molecule type" value="Genomic_DNA"/>
</dbReference>
<evidence type="ECO:0000313" key="4">
    <source>
        <dbReference type="Proteomes" id="UP000190776"/>
    </source>
</evidence>
<keyword evidence="2" id="KW-0472">Membrane</keyword>
<dbReference type="PANTHER" id="PTHR33365:SF6">
    <property type="entry name" value="OXIDASE USTYA"/>
    <property type="match status" value="1"/>
</dbReference>